<dbReference type="EMBL" id="DRWX01000184">
    <property type="protein sequence ID" value="HHM96325.1"/>
    <property type="molecule type" value="Genomic_DNA"/>
</dbReference>
<sequence>MREGKGVRMAIGRGLRAVLALALLAISLVGRPAATVSAQRDPATRAEFFGIVGRDPWYEFNTDPERAPLAVNRIFLETMMAEMAALGARWVRIEFHAEYDTAPGPGWVDYDKHDWYLFDLAPRYGMKVLAVLGSGILADVDESYRFRTINESPDRDGRNRYTRAFVERTKEIVGRYGGALGAVELLNEPNANELLWEETNQREHAVRPDVYGRLAVDVYETVQQLSPSTRVVAGSLLFDRHHDGDRHLDWWRAVYESPAVREFRARTGRYPWDAVSIHPYFLPDGGSVLAAVRELRAIQLAHGDLSPIWVTEVGMVADPPPWSSTGVLSPTASEQAQAEFLRQVYTLLWEQAPEVERVFWFKFEDFGLSHGYASWGLVRLLDSNTVYGREAIPWPRKPAYLVYQQLARPEAVPTSRVAPPSDPTVRYFPQTGHTLSGPFRRYWEQNGGLAAFGYPLTEPFWSGGRLVQFFERARFEYWPEYRGSPHEVQLAHLGRWALGDRTFPPQPPPERLGPDQRYFPETGFVVQGAFLRYWERNGGLARFGLPISPEFREVNPSDGKEYTVQYFERARFEFHPEAAGTPYEVQLGLLGAQAVQTLGWYR</sequence>
<dbReference type="AlphaFoldDB" id="A0A7C5RUG5"/>
<name>A0A7C5RUG5_THERO</name>
<dbReference type="SUPFAM" id="SSF51445">
    <property type="entry name" value="(Trans)glycosidases"/>
    <property type="match status" value="1"/>
</dbReference>
<dbReference type="InterPro" id="IPR017853">
    <property type="entry name" value="GH"/>
</dbReference>
<gene>
    <name evidence="2" type="ORF">ENM21_03830</name>
</gene>
<dbReference type="Pfam" id="PF11790">
    <property type="entry name" value="Glyco_hydro_cc"/>
    <property type="match status" value="1"/>
</dbReference>
<organism evidence="2">
    <name type="scientific">Thermomicrobium roseum</name>
    <dbReference type="NCBI Taxonomy" id="500"/>
    <lineage>
        <taxon>Bacteria</taxon>
        <taxon>Pseudomonadati</taxon>
        <taxon>Thermomicrobiota</taxon>
        <taxon>Thermomicrobia</taxon>
        <taxon>Thermomicrobiales</taxon>
        <taxon>Thermomicrobiaceae</taxon>
        <taxon>Thermomicrobium</taxon>
    </lineage>
</organism>
<accession>A0A7C5RUG5</accession>
<dbReference type="PANTHER" id="PTHR12631:SF10">
    <property type="entry name" value="BETA-XYLOSIDASE-LIKE PROTEIN-RELATED"/>
    <property type="match status" value="1"/>
</dbReference>
<comment type="caution">
    <text evidence="2">The sequence shown here is derived from an EMBL/GenBank/DDBJ whole genome shotgun (WGS) entry which is preliminary data.</text>
</comment>
<dbReference type="GO" id="GO:0004553">
    <property type="term" value="F:hydrolase activity, hydrolyzing O-glycosyl compounds"/>
    <property type="evidence" value="ECO:0007669"/>
    <property type="project" value="TreeGrafter"/>
</dbReference>
<feature type="domain" description="Asl1-like glycosyl hydrolase catalytic" evidence="1">
    <location>
        <begin position="195"/>
        <end position="363"/>
    </location>
</feature>
<evidence type="ECO:0000259" key="1">
    <source>
        <dbReference type="Pfam" id="PF11790"/>
    </source>
</evidence>
<dbReference type="PANTHER" id="PTHR12631">
    <property type="entry name" value="ALPHA-L-IDURONIDASE"/>
    <property type="match status" value="1"/>
</dbReference>
<dbReference type="InterPro" id="IPR051923">
    <property type="entry name" value="Glycosyl_Hydrolase_39"/>
</dbReference>
<dbReference type="Gene3D" id="3.20.20.80">
    <property type="entry name" value="Glycosidases"/>
    <property type="match status" value="1"/>
</dbReference>
<protein>
    <recommendedName>
        <fullName evidence="1">Asl1-like glycosyl hydrolase catalytic domain-containing protein</fullName>
    </recommendedName>
</protein>
<proteinExistence type="predicted"/>
<evidence type="ECO:0000313" key="2">
    <source>
        <dbReference type="EMBL" id="HHM96325.1"/>
    </source>
</evidence>
<dbReference type="InterPro" id="IPR024655">
    <property type="entry name" value="Asl1_glyco_hydro_catalytic"/>
</dbReference>
<reference evidence="2" key="1">
    <citation type="journal article" date="2020" name="mSystems">
        <title>Genome- and Community-Level Interaction Insights into Carbon Utilization and Element Cycling Functions of Hydrothermarchaeota in Hydrothermal Sediment.</title>
        <authorList>
            <person name="Zhou Z."/>
            <person name="Liu Y."/>
            <person name="Xu W."/>
            <person name="Pan J."/>
            <person name="Luo Z.H."/>
            <person name="Li M."/>
        </authorList>
    </citation>
    <scope>NUCLEOTIDE SEQUENCE [LARGE SCALE GENOMIC DNA]</scope>
    <source>
        <strain evidence="2">SpSt-1065</strain>
    </source>
</reference>